<keyword evidence="4" id="KW-1185">Reference proteome</keyword>
<sequence>MQVPRALSIAGSAARGGAGIQTDLKTFQEMDVFGLSAITSMVANHPRSDQDVFPIELNAIEAQVLYGAA</sequence>
<dbReference type="Gene3D" id="3.40.1190.20">
    <property type="match status" value="1"/>
</dbReference>
<dbReference type="Pfam" id="PF08543">
    <property type="entry name" value="Phos_pyr_kin"/>
    <property type="match status" value="1"/>
</dbReference>
<dbReference type="EMBL" id="BORJ01000004">
    <property type="protein sequence ID" value="GIN95976.1"/>
    <property type="molecule type" value="Genomic_DNA"/>
</dbReference>
<feature type="domain" description="Pyridoxamine kinase/Phosphomethylpyrimidine kinase" evidence="2">
    <location>
        <begin position="15"/>
        <end position="64"/>
    </location>
</feature>
<name>A0ABQ4KVE2_SIMTE</name>
<evidence type="ECO:0000313" key="3">
    <source>
        <dbReference type="EMBL" id="GIN95976.1"/>
    </source>
</evidence>
<dbReference type="SUPFAM" id="SSF53613">
    <property type="entry name" value="Ribokinase-like"/>
    <property type="match status" value="1"/>
</dbReference>
<comment type="caution">
    <text evidence="3">The sequence shown here is derived from an EMBL/GenBank/DDBJ whole genome shotgun (WGS) entry which is preliminary data.</text>
</comment>
<gene>
    <name evidence="3" type="ORF">J6TS1_18460</name>
</gene>
<dbReference type="InterPro" id="IPR013749">
    <property type="entry name" value="PM/HMP-P_kinase-1"/>
</dbReference>
<dbReference type="Proteomes" id="UP000680670">
    <property type="component" value="Unassembled WGS sequence"/>
</dbReference>
<evidence type="ECO:0000256" key="1">
    <source>
        <dbReference type="ARBA" id="ARBA00022977"/>
    </source>
</evidence>
<evidence type="ECO:0000313" key="4">
    <source>
        <dbReference type="Proteomes" id="UP000680670"/>
    </source>
</evidence>
<dbReference type="PANTHER" id="PTHR20858">
    <property type="entry name" value="PHOSPHOMETHYLPYRIMIDINE KINASE"/>
    <property type="match status" value="1"/>
</dbReference>
<keyword evidence="1" id="KW-0784">Thiamine biosynthesis</keyword>
<evidence type="ECO:0000259" key="2">
    <source>
        <dbReference type="Pfam" id="PF08543"/>
    </source>
</evidence>
<organism evidence="3 4">
    <name type="scientific">Siminovitchia terrae</name>
    <name type="common">Bacillus terrae</name>
    <dbReference type="NCBI Taxonomy" id="1914933"/>
    <lineage>
        <taxon>Bacteria</taxon>
        <taxon>Bacillati</taxon>
        <taxon>Bacillota</taxon>
        <taxon>Bacilli</taxon>
        <taxon>Bacillales</taxon>
        <taxon>Bacillaceae</taxon>
        <taxon>Siminovitchia</taxon>
    </lineage>
</organism>
<protein>
    <recommendedName>
        <fullName evidence="2">Pyridoxamine kinase/Phosphomethylpyrimidine kinase domain-containing protein</fullName>
    </recommendedName>
</protein>
<accession>A0ABQ4KVE2</accession>
<dbReference type="RefSeq" id="WP_306430176.1">
    <property type="nucleotide sequence ID" value="NZ_BORJ01000004.1"/>
</dbReference>
<reference evidence="3 4" key="1">
    <citation type="submission" date="2021-03" db="EMBL/GenBank/DDBJ databases">
        <title>Antimicrobial resistance genes in bacteria isolated from Japanese honey, and their potential for conferring macrolide and lincosamide resistance in the American foulbrood pathogen Paenibacillus larvae.</title>
        <authorList>
            <person name="Okamoto M."/>
            <person name="Kumagai M."/>
            <person name="Kanamori H."/>
            <person name="Takamatsu D."/>
        </authorList>
    </citation>
    <scope>NUCLEOTIDE SEQUENCE [LARGE SCALE GENOMIC DNA]</scope>
    <source>
        <strain evidence="3 4">J6TS1</strain>
    </source>
</reference>
<dbReference type="InterPro" id="IPR029056">
    <property type="entry name" value="Ribokinase-like"/>
</dbReference>
<dbReference type="PANTHER" id="PTHR20858:SF17">
    <property type="entry name" value="HYDROXYMETHYLPYRIMIDINE_PHOSPHOMETHYLPYRIMIDINE KINASE THI20-RELATED"/>
    <property type="match status" value="1"/>
</dbReference>
<proteinExistence type="predicted"/>